<evidence type="ECO:0000313" key="2">
    <source>
        <dbReference type="EMBL" id="KAH8031149.1"/>
    </source>
</evidence>
<keyword evidence="3" id="KW-1185">Reference proteome</keyword>
<evidence type="ECO:0000313" key="3">
    <source>
        <dbReference type="Proteomes" id="UP000821866"/>
    </source>
</evidence>
<reference evidence="2" key="2">
    <citation type="submission" date="2021-09" db="EMBL/GenBank/DDBJ databases">
        <authorList>
            <person name="Jia N."/>
            <person name="Wang J."/>
            <person name="Shi W."/>
            <person name="Du L."/>
            <person name="Sun Y."/>
            <person name="Zhan W."/>
            <person name="Jiang J."/>
            <person name="Wang Q."/>
            <person name="Zhang B."/>
            <person name="Ji P."/>
            <person name="Sakyi L.B."/>
            <person name="Cui X."/>
            <person name="Yuan T."/>
            <person name="Jiang B."/>
            <person name="Yang W."/>
            <person name="Lam T.T.-Y."/>
            <person name="Chang Q."/>
            <person name="Ding S."/>
            <person name="Wang X."/>
            <person name="Zhu J."/>
            <person name="Ruan X."/>
            <person name="Zhao L."/>
            <person name="Wei J."/>
            <person name="Que T."/>
            <person name="Du C."/>
            <person name="Cheng J."/>
            <person name="Dai P."/>
            <person name="Han X."/>
            <person name="Huang E."/>
            <person name="Gao Y."/>
            <person name="Liu J."/>
            <person name="Shao H."/>
            <person name="Ye R."/>
            <person name="Li L."/>
            <person name="Wei W."/>
            <person name="Wang X."/>
            <person name="Wang C."/>
            <person name="Huo Q."/>
            <person name="Li W."/>
            <person name="Guo W."/>
            <person name="Chen H."/>
            <person name="Chen S."/>
            <person name="Zhou L."/>
            <person name="Zhou L."/>
            <person name="Ni X."/>
            <person name="Tian J."/>
            <person name="Zhou Y."/>
            <person name="Sheng Y."/>
            <person name="Liu T."/>
            <person name="Pan Y."/>
            <person name="Xia L."/>
            <person name="Li J."/>
            <person name="Zhao F."/>
            <person name="Cao W."/>
        </authorList>
    </citation>
    <scope>NUCLEOTIDE SEQUENCE</scope>
    <source>
        <strain evidence="2">Rmic-2018</strain>
        <tissue evidence="2">Larvae</tissue>
    </source>
</reference>
<accession>A0A9J6EAQ4</accession>
<proteinExistence type="predicted"/>
<gene>
    <name evidence="2" type="ORF">HPB51_013266</name>
</gene>
<comment type="caution">
    <text evidence="2">The sequence shown here is derived from an EMBL/GenBank/DDBJ whole genome shotgun (WGS) entry which is preliminary data.</text>
</comment>
<name>A0A9J6EAQ4_RHIMP</name>
<dbReference type="AlphaFoldDB" id="A0A9J6EAQ4"/>
<evidence type="ECO:0000256" key="1">
    <source>
        <dbReference type="SAM" id="MobiDB-lite"/>
    </source>
</evidence>
<sequence>MLDIIIIQFSFRASSRVWPAWRTRAFRSSSRRLAVAFAESSQFSPRNHVFVFRVHDVFRFRHGHSVLSLPAARPVDEARDQNSRIPGRTAAHLALGGADPGSPVVAAGAVVDACAVAALAPDSVCLLFGSRLEPKPCPGSGRFRGVCPLVPVHGVHRSGRRRRPAQSAPSAVENGAGGHGGAYNDASSHNRESDADRWIPAAPLAHPGPLADMSSGRLTSITRTPSVCRPKRGVRPRGLPGGPPFLAWWTAWRSPTALRRSGDSRWRCLLQPLRTFREQRHSE</sequence>
<dbReference type="Proteomes" id="UP000821866">
    <property type="component" value="Chromosome 3"/>
</dbReference>
<organism evidence="2 3">
    <name type="scientific">Rhipicephalus microplus</name>
    <name type="common">Cattle tick</name>
    <name type="synonym">Boophilus microplus</name>
    <dbReference type="NCBI Taxonomy" id="6941"/>
    <lineage>
        <taxon>Eukaryota</taxon>
        <taxon>Metazoa</taxon>
        <taxon>Ecdysozoa</taxon>
        <taxon>Arthropoda</taxon>
        <taxon>Chelicerata</taxon>
        <taxon>Arachnida</taxon>
        <taxon>Acari</taxon>
        <taxon>Parasitiformes</taxon>
        <taxon>Ixodida</taxon>
        <taxon>Ixodoidea</taxon>
        <taxon>Ixodidae</taxon>
        <taxon>Rhipicephalinae</taxon>
        <taxon>Rhipicephalus</taxon>
        <taxon>Boophilus</taxon>
    </lineage>
</organism>
<reference evidence="2" key="1">
    <citation type="journal article" date="2020" name="Cell">
        <title>Large-Scale Comparative Analyses of Tick Genomes Elucidate Their Genetic Diversity and Vector Capacities.</title>
        <authorList>
            <consortium name="Tick Genome and Microbiome Consortium (TIGMIC)"/>
            <person name="Jia N."/>
            <person name="Wang J."/>
            <person name="Shi W."/>
            <person name="Du L."/>
            <person name="Sun Y."/>
            <person name="Zhan W."/>
            <person name="Jiang J.F."/>
            <person name="Wang Q."/>
            <person name="Zhang B."/>
            <person name="Ji P."/>
            <person name="Bell-Sakyi L."/>
            <person name="Cui X.M."/>
            <person name="Yuan T.T."/>
            <person name="Jiang B.G."/>
            <person name="Yang W.F."/>
            <person name="Lam T.T."/>
            <person name="Chang Q.C."/>
            <person name="Ding S.J."/>
            <person name="Wang X.J."/>
            <person name="Zhu J.G."/>
            <person name="Ruan X.D."/>
            <person name="Zhao L."/>
            <person name="Wei J.T."/>
            <person name="Ye R.Z."/>
            <person name="Que T.C."/>
            <person name="Du C.H."/>
            <person name="Zhou Y.H."/>
            <person name="Cheng J.X."/>
            <person name="Dai P.F."/>
            <person name="Guo W.B."/>
            <person name="Han X.H."/>
            <person name="Huang E.J."/>
            <person name="Li L.F."/>
            <person name="Wei W."/>
            <person name="Gao Y.C."/>
            <person name="Liu J.Z."/>
            <person name="Shao H.Z."/>
            <person name="Wang X."/>
            <person name="Wang C.C."/>
            <person name="Yang T.C."/>
            <person name="Huo Q.B."/>
            <person name="Li W."/>
            <person name="Chen H.Y."/>
            <person name="Chen S.E."/>
            <person name="Zhou L.G."/>
            <person name="Ni X.B."/>
            <person name="Tian J.H."/>
            <person name="Sheng Y."/>
            <person name="Liu T."/>
            <person name="Pan Y.S."/>
            <person name="Xia L.Y."/>
            <person name="Li J."/>
            <person name="Zhao F."/>
            <person name="Cao W.C."/>
        </authorList>
    </citation>
    <scope>NUCLEOTIDE SEQUENCE</scope>
    <source>
        <strain evidence="2">Rmic-2018</strain>
    </source>
</reference>
<dbReference type="EMBL" id="JABSTU010000005">
    <property type="protein sequence ID" value="KAH8031149.1"/>
    <property type="molecule type" value="Genomic_DNA"/>
</dbReference>
<protein>
    <submittedName>
        <fullName evidence="2">Uncharacterized protein</fullName>
    </submittedName>
</protein>
<feature type="region of interest" description="Disordered" evidence="1">
    <location>
        <begin position="156"/>
        <end position="193"/>
    </location>
</feature>